<protein>
    <submittedName>
        <fullName evidence="3">Uncharacterized protein</fullName>
    </submittedName>
</protein>
<dbReference type="RefSeq" id="WP_223911105.1">
    <property type="nucleotide sequence ID" value="NZ_AP025017.1"/>
</dbReference>
<feature type="transmembrane region" description="Helical" evidence="2">
    <location>
        <begin position="161"/>
        <end position="187"/>
    </location>
</feature>
<evidence type="ECO:0000256" key="1">
    <source>
        <dbReference type="SAM" id="MobiDB-lite"/>
    </source>
</evidence>
<name>A0ABM7UEU2_9ACTO</name>
<feature type="compositionally biased region" description="Basic and acidic residues" evidence="1">
    <location>
        <begin position="1"/>
        <end position="11"/>
    </location>
</feature>
<keyword evidence="2" id="KW-0472">Membrane</keyword>
<proteinExistence type="predicted"/>
<keyword evidence="4" id="KW-1185">Reference proteome</keyword>
<evidence type="ECO:0000313" key="3">
    <source>
        <dbReference type="EMBL" id="BDA63837.1"/>
    </source>
</evidence>
<gene>
    <name evidence="3" type="ORF">MANAM107_06710</name>
</gene>
<reference evidence="3 4" key="1">
    <citation type="submission" date="2021-08" db="EMBL/GenBank/DDBJ databases">
        <title>Whole genome sequence of novel Actinomyces species strain MAS-1.</title>
        <authorList>
            <person name="Saito M."/>
            <person name="Kuwahara N."/>
            <person name="Takizawa T."/>
            <person name="Gotouda H."/>
            <person name="Ochiai T."/>
        </authorList>
    </citation>
    <scope>NUCLEOTIDE SEQUENCE [LARGE SCALE GENOMIC DNA]</scope>
    <source>
        <strain evidence="3 4">MAS-1</strain>
    </source>
</reference>
<organism evidence="3 4">
    <name type="scientific">Actinomyces capricornis</name>
    <dbReference type="NCBI Taxonomy" id="2755559"/>
    <lineage>
        <taxon>Bacteria</taxon>
        <taxon>Bacillati</taxon>
        <taxon>Actinomycetota</taxon>
        <taxon>Actinomycetes</taxon>
        <taxon>Actinomycetales</taxon>
        <taxon>Actinomycetaceae</taxon>
        <taxon>Actinomyces</taxon>
    </lineage>
</organism>
<sequence length="189" mass="19872">MSMAGHGRDPCADDPFLTAPREPMPVAEPHPGAPFGADPLPSPAQGGPGPVAFIDVHVHYLASDFSHLFRSLRSSAPVQLRINRDLVELGSQGGRIPVAAGSPLSISPVFASSFASSSLMVTLSPGQVMPLFYTDTRFRNAPSAISLTPFREVPGTAMQRAILIVVATMLLPPLVIGIIVLVSFLLLPG</sequence>
<evidence type="ECO:0000256" key="2">
    <source>
        <dbReference type="SAM" id="Phobius"/>
    </source>
</evidence>
<keyword evidence="2" id="KW-0812">Transmembrane</keyword>
<evidence type="ECO:0000313" key="4">
    <source>
        <dbReference type="Proteomes" id="UP000824496"/>
    </source>
</evidence>
<dbReference type="Proteomes" id="UP000824496">
    <property type="component" value="Chromosome"/>
</dbReference>
<feature type="region of interest" description="Disordered" evidence="1">
    <location>
        <begin position="1"/>
        <end position="48"/>
    </location>
</feature>
<feature type="compositionally biased region" description="Pro residues" evidence="1">
    <location>
        <begin position="22"/>
        <end position="32"/>
    </location>
</feature>
<keyword evidence="2" id="KW-1133">Transmembrane helix</keyword>
<dbReference type="EMBL" id="AP025017">
    <property type="protein sequence ID" value="BDA63837.1"/>
    <property type="molecule type" value="Genomic_DNA"/>
</dbReference>
<accession>A0ABM7UEU2</accession>